<dbReference type="OMA" id="HRYESPD"/>
<proteinExistence type="inferred from homology"/>
<evidence type="ECO:0000256" key="8">
    <source>
        <dbReference type="ARBA" id="ARBA00023136"/>
    </source>
</evidence>
<keyword evidence="3" id="KW-0813">Transport</keyword>
<dbReference type="InterPro" id="IPR003439">
    <property type="entry name" value="ABC_transporter-like_ATP-bd"/>
</dbReference>
<dbReference type="PANTHER" id="PTHR19241">
    <property type="entry name" value="ATP-BINDING CASSETTE TRANSPORTER"/>
    <property type="match status" value="1"/>
</dbReference>
<evidence type="ECO:0000256" key="10">
    <source>
        <dbReference type="SAM" id="Phobius"/>
    </source>
</evidence>
<evidence type="ECO:0000256" key="9">
    <source>
        <dbReference type="SAM" id="MobiDB-lite"/>
    </source>
</evidence>
<evidence type="ECO:0000256" key="1">
    <source>
        <dbReference type="ARBA" id="ARBA00004141"/>
    </source>
</evidence>
<reference evidence="12 13" key="1">
    <citation type="submission" date="2015-01" db="EMBL/GenBank/DDBJ databases">
        <title>The Genome Sequence of Exophiala mesophila CBS40295.</title>
        <authorList>
            <consortium name="The Broad Institute Genomics Platform"/>
            <person name="Cuomo C."/>
            <person name="de Hoog S."/>
            <person name="Gorbushina A."/>
            <person name="Stielow B."/>
            <person name="Teixiera M."/>
            <person name="Abouelleil A."/>
            <person name="Chapman S.B."/>
            <person name="Priest M."/>
            <person name="Young S.K."/>
            <person name="Wortman J."/>
            <person name="Nusbaum C."/>
            <person name="Birren B."/>
        </authorList>
    </citation>
    <scope>NUCLEOTIDE SEQUENCE [LARGE SCALE GENOMIC DNA]</scope>
    <source>
        <strain evidence="12 13">CBS 40295</strain>
    </source>
</reference>
<evidence type="ECO:0000313" key="13">
    <source>
        <dbReference type="Proteomes" id="UP000054302"/>
    </source>
</evidence>
<feature type="transmembrane region" description="Helical" evidence="10">
    <location>
        <begin position="550"/>
        <end position="577"/>
    </location>
</feature>
<evidence type="ECO:0000259" key="11">
    <source>
        <dbReference type="PROSITE" id="PS50893"/>
    </source>
</evidence>
<dbReference type="GO" id="GO:0016020">
    <property type="term" value="C:membrane"/>
    <property type="evidence" value="ECO:0007669"/>
    <property type="project" value="UniProtKB-SubCell"/>
</dbReference>
<dbReference type="InterPro" id="IPR003593">
    <property type="entry name" value="AAA+_ATPase"/>
</dbReference>
<evidence type="ECO:0000256" key="7">
    <source>
        <dbReference type="ARBA" id="ARBA00022989"/>
    </source>
</evidence>
<feature type="domain" description="ABC transporter" evidence="11">
    <location>
        <begin position="118"/>
        <end position="366"/>
    </location>
</feature>
<dbReference type="STRING" id="212818.A0A0D1XKQ0"/>
<dbReference type="SUPFAM" id="SSF52540">
    <property type="entry name" value="P-loop containing nucleoside triphosphate hydrolases"/>
    <property type="match status" value="2"/>
</dbReference>
<feature type="compositionally biased region" description="Low complexity" evidence="9">
    <location>
        <begin position="781"/>
        <end position="795"/>
    </location>
</feature>
<dbReference type="Proteomes" id="UP000054302">
    <property type="component" value="Unassembled WGS sequence"/>
</dbReference>
<dbReference type="RefSeq" id="XP_016220355.1">
    <property type="nucleotide sequence ID" value="XM_016373444.1"/>
</dbReference>
<feature type="transmembrane region" description="Helical" evidence="10">
    <location>
        <begin position="1147"/>
        <end position="1164"/>
    </location>
</feature>
<dbReference type="GO" id="GO:0016887">
    <property type="term" value="F:ATP hydrolysis activity"/>
    <property type="evidence" value="ECO:0007669"/>
    <property type="project" value="InterPro"/>
</dbReference>
<sequence length="1441" mass="160477">MTASPLTEKELSQDNQSKSELHEFTRDQVRSDPSRSYSHGSEGGSAISRIHSHLSRRQTQPIESDSEDEVDWRADPVLGSSTPVDRSLGLTWKNLTITGAAAGGTINENVSSQFFPPFLRKTKFATMSDKKIIHNSSGCVKPGEMMLVLGRPGAGCTSLLKVLGNRTKGFKGIEGQVMYGSLSSEQATQYRGQIVMDEDESTFFPTLTAQETIDFATRLNMAHDTPDGFSSPEQARRATAEFLFRMLNISHTKDTKVGNEYIRGVSGGERKRIGILEAIAAQGSIYLWDNSTRGLDASTALLYVKSIRKLTDLFGLTTIVTLYQAGNGIYDLFDKILVLENGEQIYYGPREPARPFFEDLGFICADGANVADFLTAGVTVPTERRIRSGYESRFPKTGAEIREQYEDSVIKKNMDAELDYPETETTKERTANFTNMVQRKKHPGLLAKRAPYTVNFWSQLKASIIRQVQILKGNKTVLFVKQGTNIIQALSVGALFYNAPDNSTGTFLRNGALFTAIVFNVFLAQSEVTDSFVGRSVLTKHRSLAYHHPAAWCLAQIITDIPIVLIQITAFSLPVYFMVGLTNAADAFFRFWFILISVTFCLTAFFRAVGAGFKTFNDASKISGVAVLALLLYSGFMVPKPDMKPWFVWIYWIDPIAYTLNAMLSNEMYGKVINCAGPNLVPNGPGYNSVENQACTGVLGATPGQVTVSGEQFLSALRYDHSHLWRNVGIVWVWWAFFVFLTILGTSAWQSVSSQNGVLAVPRELAKNARLPTDDEESQNTGSASTPGSSSSDGTLDAKKINERLNENKAIFTWKNLNYTVSTPSGPRQLLDDIHGWVKPGQLGALMGSSGAGKTTLMDVLAQRKTDGTIHGAILVDGAPLPLNFQRSAGYCEQLDVHEPLATVREALEFSALLRQPRSIPREEKLAYVDVIIDLLEMHDIENCLVGYVGGAGLSVEQRKRLTIGVELVAKPSILTFLDEPTSGLDGQAAYNIIRFLKKLAAAGQAILVTIHQPSAQLFYEFDTLLLLAKGGRTVYFGEIGDHGATLKAYFARHNAPCPPGKNPAEHMIDIVSTRKKDWHQVWLQSPEYDSMLSELDSMVSRTKEHHPQTSTDDEEFATNLWVQIKLVTMRMTKSIYRNPEYVDNKFALHIITGLFSGFTFWQIGNSVSDLNLRMFAIFQFIFVAPGVINQLQPLFIERRDLYDVREKKSRMYSWKAFVTGLIISEMPYLVICAALYFFTFYYTAGFSSASSKAAPTFLMMLLYEFLYTGIGQFIAAYAPNATAAALANPVFTFTMVGYCGVFVPYEQIVDGLRYWLYWINPFTYLMGGLLVFPNWDIVIECSEKELAIFDPPANQTCAQYLEDYMTTPFGMASNLLNPDAQNGCQVCQYQSGSDWLRSLNTKEYYYGWRDIGIVAIFVCSSYALVYLMMKLRTKKSKKAE</sequence>
<keyword evidence="8 10" id="KW-0472">Membrane</keyword>
<keyword evidence="6" id="KW-0067">ATP-binding</keyword>
<feature type="region of interest" description="Disordered" evidence="9">
    <location>
        <begin position="1"/>
        <end position="78"/>
    </location>
</feature>
<keyword evidence="13" id="KW-1185">Reference proteome</keyword>
<evidence type="ECO:0000256" key="5">
    <source>
        <dbReference type="ARBA" id="ARBA00022741"/>
    </source>
</evidence>
<evidence type="ECO:0000256" key="4">
    <source>
        <dbReference type="ARBA" id="ARBA00022692"/>
    </source>
</evidence>
<dbReference type="EMBL" id="KN847525">
    <property type="protein sequence ID" value="KIV88781.1"/>
    <property type="molecule type" value="Genomic_DNA"/>
</dbReference>
<dbReference type="VEuPathDB" id="FungiDB:PV10_08426"/>
<dbReference type="CDD" id="cd03232">
    <property type="entry name" value="ABCG_PDR_domain2"/>
    <property type="match status" value="1"/>
</dbReference>
<dbReference type="HOGENOM" id="CLU_000604_35_0_1"/>
<dbReference type="FunFam" id="3.40.50.300:FF:000054">
    <property type="entry name" value="ABC multidrug transporter atrF"/>
    <property type="match status" value="1"/>
</dbReference>
<dbReference type="InterPro" id="IPR027417">
    <property type="entry name" value="P-loop_NTPase"/>
</dbReference>
<feature type="domain" description="ABC transporter" evidence="11">
    <location>
        <begin position="812"/>
        <end position="1056"/>
    </location>
</feature>
<feature type="compositionally biased region" description="Basic and acidic residues" evidence="9">
    <location>
        <begin position="7"/>
        <end position="33"/>
    </location>
</feature>
<dbReference type="SMART" id="SM00382">
    <property type="entry name" value="AAA"/>
    <property type="match status" value="2"/>
</dbReference>
<dbReference type="InterPro" id="IPR034001">
    <property type="entry name" value="ABCG_PDR_1"/>
</dbReference>
<feature type="transmembrane region" description="Helical" evidence="10">
    <location>
        <begin position="728"/>
        <end position="749"/>
    </location>
</feature>
<dbReference type="Pfam" id="PF00005">
    <property type="entry name" value="ABC_tran"/>
    <property type="match status" value="2"/>
</dbReference>
<evidence type="ECO:0000256" key="6">
    <source>
        <dbReference type="ARBA" id="ARBA00022840"/>
    </source>
</evidence>
<comment type="similarity">
    <text evidence="2">Belongs to the ABC transporter superfamily. ABCG family. PDR (TC 3.A.1.205) subfamily.</text>
</comment>
<dbReference type="GO" id="GO:0140359">
    <property type="term" value="F:ABC-type transporter activity"/>
    <property type="evidence" value="ECO:0007669"/>
    <property type="project" value="InterPro"/>
</dbReference>
<feature type="transmembrane region" description="Helical" evidence="10">
    <location>
        <begin position="1284"/>
        <end position="1304"/>
    </location>
</feature>
<feature type="transmembrane region" description="Helical" evidence="10">
    <location>
        <begin position="1316"/>
        <end position="1336"/>
    </location>
</feature>
<keyword evidence="4 10" id="KW-0812">Transmembrane</keyword>
<feature type="transmembrane region" description="Helical" evidence="10">
    <location>
        <begin position="589"/>
        <end position="610"/>
    </location>
</feature>
<accession>A0A0D1XKQ0</accession>
<feature type="region of interest" description="Disordered" evidence="9">
    <location>
        <begin position="770"/>
        <end position="796"/>
    </location>
</feature>
<name>A0A0D1XKQ0_EXOME</name>
<dbReference type="GO" id="GO:0005524">
    <property type="term" value="F:ATP binding"/>
    <property type="evidence" value="ECO:0007669"/>
    <property type="project" value="UniProtKB-KW"/>
</dbReference>
<dbReference type="PROSITE" id="PS00211">
    <property type="entry name" value="ABC_TRANSPORTER_1"/>
    <property type="match status" value="1"/>
</dbReference>
<dbReference type="Pfam" id="PF01061">
    <property type="entry name" value="ABC2_membrane"/>
    <property type="match status" value="2"/>
</dbReference>
<dbReference type="CDD" id="cd03233">
    <property type="entry name" value="ABCG_PDR_domain1"/>
    <property type="match status" value="1"/>
</dbReference>
<keyword evidence="7 10" id="KW-1133">Transmembrane helix</keyword>
<evidence type="ECO:0000256" key="2">
    <source>
        <dbReference type="ARBA" id="ARBA00006012"/>
    </source>
</evidence>
<keyword evidence="5" id="KW-0547">Nucleotide-binding</keyword>
<comment type="subcellular location">
    <subcellularLocation>
        <location evidence="1">Membrane</location>
        <topology evidence="1">Multi-pass membrane protein</topology>
    </subcellularLocation>
</comment>
<feature type="transmembrane region" description="Helical" evidence="10">
    <location>
        <begin position="1412"/>
        <end position="1430"/>
    </location>
</feature>
<evidence type="ECO:0000256" key="3">
    <source>
        <dbReference type="ARBA" id="ARBA00022448"/>
    </source>
</evidence>
<dbReference type="InterPro" id="IPR013525">
    <property type="entry name" value="ABC2_TM"/>
</dbReference>
<dbReference type="InterPro" id="IPR010929">
    <property type="entry name" value="PDR_CDR_ABC"/>
</dbReference>
<dbReference type="GeneID" id="27326271"/>
<dbReference type="Pfam" id="PF06422">
    <property type="entry name" value="PDR_CDR"/>
    <property type="match status" value="1"/>
</dbReference>
<feature type="transmembrane region" description="Helical" evidence="10">
    <location>
        <begin position="646"/>
        <end position="664"/>
    </location>
</feature>
<feature type="transmembrane region" description="Helical" evidence="10">
    <location>
        <begin position="1176"/>
        <end position="1197"/>
    </location>
</feature>
<feature type="transmembrane region" description="Helical" evidence="10">
    <location>
        <begin position="1217"/>
        <end position="1245"/>
    </location>
</feature>
<dbReference type="OrthoDB" id="245989at2759"/>
<organism evidence="12 13">
    <name type="scientific">Exophiala mesophila</name>
    <name type="common">Black yeast-like fungus</name>
    <dbReference type="NCBI Taxonomy" id="212818"/>
    <lineage>
        <taxon>Eukaryota</taxon>
        <taxon>Fungi</taxon>
        <taxon>Dikarya</taxon>
        <taxon>Ascomycota</taxon>
        <taxon>Pezizomycotina</taxon>
        <taxon>Eurotiomycetes</taxon>
        <taxon>Chaetothyriomycetidae</taxon>
        <taxon>Chaetothyriales</taxon>
        <taxon>Herpotrichiellaceae</taxon>
        <taxon>Exophiala</taxon>
    </lineage>
</organism>
<evidence type="ECO:0000313" key="12">
    <source>
        <dbReference type="EMBL" id="KIV88781.1"/>
    </source>
</evidence>
<dbReference type="Gene3D" id="3.40.50.300">
    <property type="entry name" value="P-loop containing nucleotide triphosphate hydrolases"/>
    <property type="match status" value="2"/>
</dbReference>
<dbReference type="PROSITE" id="PS50893">
    <property type="entry name" value="ABC_TRANSPORTER_2"/>
    <property type="match status" value="2"/>
</dbReference>
<dbReference type="InterPro" id="IPR034003">
    <property type="entry name" value="ABCG_PDR_2"/>
</dbReference>
<dbReference type="InterPro" id="IPR017871">
    <property type="entry name" value="ABC_transporter-like_CS"/>
</dbReference>
<gene>
    <name evidence="12" type="ORF">PV10_08426</name>
</gene>
<feature type="transmembrane region" description="Helical" evidence="10">
    <location>
        <begin position="1257"/>
        <end position="1278"/>
    </location>
</feature>
<feature type="transmembrane region" description="Helical" evidence="10">
    <location>
        <begin position="622"/>
        <end position="640"/>
    </location>
</feature>
<protein>
    <recommendedName>
        <fullName evidence="11">ABC transporter domain-containing protein</fullName>
    </recommendedName>
</protein>